<dbReference type="EMBL" id="CAKXAJ010000897">
    <property type="protein sequence ID" value="CAH2207660.1"/>
    <property type="molecule type" value="Genomic_DNA"/>
</dbReference>
<comment type="caution">
    <text evidence="1">The sequence shown here is derived from an EMBL/GenBank/DDBJ whole genome shotgun (WGS) entry which is preliminary data.</text>
</comment>
<name>A0A8S4QBR7_9NEOP</name>
<proteinExistence type="predicted"/>
<feature type="non-terminal residue" evidence="1">
    <location>
        <position position="1"/>
    </location>
</feature>
<dbReference type="OrthoDB" id="5956066at2759"/>
<protein>
    <submittedName>
        <fullName evidence="1">Jg7285 protein</fullName>
    </submittedName>
</protein>
<sequence>LTATSAGIQNLFPEIKQYSYAVKSNVSTGSFDGVSYWSMEGKLLVVVYDNFTRVRLKFDDLEVRALSKS</sequence>
<organism evidence="1 2">
    <name type="scientific">Pararge aegeria aegeria</name>
    <dbReference type="NCBI Taxonomy" id="348720"/>
    <lineage>
        <taxon>Eukaryota</taxon>
        <taxon>Metazoa</taxon>
        <taxon>Ecdysozoa</taxon>
        <taxon>Arthropoda</taxon>
        <taxon>Hexapoda</taxon>
        <taxon>Insecta</taxon>
        <taxon>Pterygota</taxon>
        <taxon>Neoptera</taxon>
        <taxon>Endopterygota</taxon>
        <taxon>Lepidoptera</taxon>
        <taxon>Glossata</taxon>
        <taxon>Ditrysia</taxon>
        <taxon>Papilionoidea</taxon>
        <taxon>Nymphalidae</taxon>
        <taxon>Satyrinae</taxon>
        <taxon>Satyrini</taxon>
        <taxon>Parargina</taxon>
        <taxon>Pararge</taxon>
    </lineage>
</organism>
<dbReference type="Proteomes" id="UP000838756">
    <property type="component" value="Unassembled WGS sequence"/>
</dbReference>
<dbReference type="AlphaFoldDB" id="A0A8S4QBR7"/>
<gene>
    <name evidence="1" type="primary">jg7285</name>
    <name evidence="1" type="ORF">PAEG_LOCUS280</name>
</gene>
<keyword evidence="2" id="KW-1185">Reference proteome</keyword>
<evidence type="ECO:0000313" key="2">
    <source>
        <dbReference type="Proteomes" id="UP000838756"/>
    </source>
</evidence>
<accession>A0A8S4QBR7</accession>
<reference evidence="1" key="1">
    <citation type="submission" date="2022-03" db="EMBL/GenBank/DDBJ databases">
        <authorList>
            <person name="Lindestad O."/>
        </authorList>
    </citation>
    <scope>NUCLEOTIDE SEQUENCE</scope>
</reference>
<evidence type="ECO:0000313" key="1">
    <source>
        <dbReference type="EMBL" id="CAH2207660.1"/>
    </source>
</evidence>